<protein>
    <submittedName>
        <fullName evidence="1">Uncharacterized protein</fullName>
    </submittedName>
</protein>
<sequence length="111" mass="12398">MNYESSWTRPGEGILKEAQPVANVVVTGLNSSQARKLANWLPDLIRTERKAKKFSSASRDAEKRVSVKGGAVFVSDPGSGMDTFYIESLIRRQLKDWNMRGKVSSSTHVQR</sequence>
<gene>
    <name evidence="1" type="ORF">METZ01_LOCUS468166</name>
</gene>
<proteinExistence type="predicted"/>
<name>A0A383B5N8_9ZZZZ</name>
<dbReference type="EMBL" id="UINC01197698">
    <property type="protein sequence ID" value="SVE15312.1"/>
    <property type="molecule type" value="Genomic_DNA"/>
</dbReference>
<reference evidence="1" key="1">
    <citation type="submission" date="2018-05" db="EMBL/GenBank/DDBJ databases">
        <authorList>
            <person name="Lanie J.A."/>
            <person name="Ng W.-L."/>
            <person name="Kazmierczak K.M."/>
            <person name="Andrzejewski T.M."/>
            <person name="Davidsen T.M."/>
            <person name="Wayne K.J."/>
            <person name="Tettelin H."/>
            <person name="Glass J.I."/>
            <person name="Rusch D."/>
            <person name="Podicherti R."/>
            <person name="Tsui H.-C.T."/>
            <person name="Winkler M.E."/>
        </authorList>
    </citation>
    <scope>NUCLEOTIDE SEQUENCE</scope>
</reference>
<evidence type="ECO:0000313" key="1">
    <source>
        <dbReference type="EMBL" id="SVE15312.1"/>
    </source>
</evidence>
<accession>A0A383B5N8</accession>
<dbReference type="AlphaFoldDB" id="A0A383B5N8"/>
<organism evidence="1">
    <name type="scientific">marine metagenome</name>
    <dbReference type="NCBI Taxonomy" id="408172"/>
    <lineage>
        <taxon>unclassified sequences</taxon>
        <taxon>metagenomes</taxon>
        <taxon>ecological metagenomes</taxon>
    </lineage>
</organism>